<dbReference type="Proteomes" id="UP000029538">
    <property type="component" value="Unassembled WGS sequence"/>
</dbReference>
<organism evidence="1 2">
    <name type="scientific">Prevotella disiens DNF00882</name>
    <dbReference type="NCBI Taxonomy" id="1401075"/>
    <lineage>
        <taxon>Bacteria</taxon>
        <taxon>Pseudomonadati</taxon>
        <taxon>Bacteroidota</taxon>
        <taxon>Bacteroidia</taxon>
        <taxon>Bacteroidales</taxon>
        <taxon>Prevotellaceae</taxon>
        <taxon>Prevotella</taxon>
    </lineage>
</organism>
<comment type="caution">
    <text evidence="1">The sequence shown here is derived from an EMBL/GenBank/DDBJ whole genome shotgun (WGS) entry which is preliminary data.</text>
</comment>
<reference evidence="1 2" key="1">
    <citation type="submission" date="2014-07" db="EMBL/GenBank/DDBJ databases">
        <authorList>
            <person name="McCorrison J."/>
            <person name="Sanka R."/>
            <person name="Torralba M."/>
            <person name="Gillis M."/>
            <person name="Haft D.H."/>
            <person name="Methe B."/>
            <person name="Sutton G."/>
            <person name="Nelson K.E."/>
        </authorList>
    </citation>
    <scope>NUCLEOTIDE SEQUENCE [LARGE SCALE GENOMIC DNA]</scope>
    <source>
        <strain evidence="1 2">DNF00882</strain>
    </source>
</reference>
<sequence>MSERKEEKHCTDSVKCNITFDVGKNLFYAVSALHGIEFSDESMNAILEHGSYNFNLSDIGMTDAKFKGFMLGIAGIILAKQLEKEKTV</sequence>
<accession>A0A096ATR3</accession>
<evidence type="ECO:0000313" key="2">
    <source>
        <dbReference type="Proteomes" id="UP000029538"/>
    </source>
</evidence>
<name>A0A096ATR3_9BACT</name>
<evidence type="ECO:0000313" key="1">
    <source>
        <dbReference type="EMBL" id="KGF50463.1"/>
    </source>
</evidence>
<proteinExistence type="predicted"/>
<dbReference type="AlphaFoldDB" id="A0A096ATR3"/>
<protein>
    <submittedName>
        <fullName evidence="1">Uncharacterized protein</fullName>
    </submittedName>
</protein>
<dbReference type="EMBL" id="JRNR01000003">
    <property type="protein sequence ID" value="KGF50463.1"/>
    <property type="molecule type" value="Genomic_DNA"/>
</dbReference>
<dbReference type="RefSeq" id="WP_036882124.1">
    <property type="nucleotide sequence ID" value="NZ_JRNR01000003.1"/>
</dbReference>
<gene>
    <name evidence="1" type="ORF">HMPREF0654_01155</name>
</gene>